<reference evidence="2" key="2">
    <citation type="journal article" date="2015" name="Fish Shellfish Immunol.">
        <title>Early steps in the European eel (Anguilla anguilla)-Vibrio vulnificus interaction in the gills: Role of the RtxA13 toxin.</title>
        <authorList>
            <person name="Callol A."/>
            <person name="Pajuelo D."/>
            <person name="Ebbesson L."/>
            <person name="Teles M."/>
            <person name="MacKenzie S."/>
            <person name="Amaro C."/>
        </authorList>
    </citation>
    <scope>NUCLEOTIDE SEQUENCE</scope>
</reference>
<name>A0A0E9Q281_ANGAN</name>
<dbReference type="EMBL" id="GBXM01097581">
    <property type="protein sequence ID" value="JAH10996.1"/>
    <property type="molecule type" value="Transcribed_RNA"/>
</dbReference>
<feature type="region of interest" description="Disordered" evidence="1">
    <location>
        <begin position="1"/>
        <end position="35"/>
    </location>
</feature>
<accession>A0A0E9Q281</accession>
<organism evidence="2">
    <name type="scientific">Anguilla anguilla</name>
    <name type="common">European freshwater eel</name>
    <name type="synonym">Muraena anguilla</name>
    <dbReference type="NCBI Taxonomy" id="7936"/>
    <lineage>
        <taxon>Eukaryota</taxon>
        <taxon>Metazoa</taxon>
        <taxon>Chordata</taxon>
        <taxon>Craniata</taxon>
        <taxon>Vertebrata</taxon>
        <taxon>Euteleostomi</taxon>
        <taxon>Actinopterygii</taxon>
        <taxon>Neopterygii</taxon>
        <taxon>Teleostei</taxon>
        <taxon>Anguilliformes</taxon>
        <taxon>Anguillidae</taxon>
        <taxon>Anguilla</taxon>
    </lineage>
</organism>
<reference evidence="2" key="1">
    <citation type="submission" date="2014-11" db="EMBL/GenBank/DDBJ databases">
        <authorList>
            <person name="Amaro Gonzalez C."/>
        </authorList>
    </citation>
    <scope>NUCLEOTIDE SEQUENCE</scope>
</reference>
<proteinExistence type="predicted"/>
<sequence>MTEMAAHGSAEPVLRAFHSHTGESGASLRTGLLET</sequence>
<protein>
    <submittedName>
        <fullName evidence="2">Uncharacterized protein</fullName>
    </submittedName>
</protein>
<evidence type="ECO:0000256" key="1">
    <source>
        <dbReference type="SAM" id="MobiDB-lite"/>
    </source>
</evidence>
<dbReference type="AlphaFoldDB" id="A0A0E9Q281"/>
<evidence type="ECO:0000313" key="2">
    <source>
        <dbReference type="EMBL" id="JAH10996.1"/>
    </source>
</evidence>